<evidence type="ECO:0000313" key="2">
    <source>
        <dbReference type="Proteomes" id="UP000182975"/>
    </source>
</evidence>
<dbReference type="STRING" id="79604.AAY81_07645"/>
<keyword evidence="2" id="KW-1185">Reference proteome</keyword>
<dbReference type="RefSeq" id="WP_066663483.1">
    <property type="nucleotide sequence ID" value="NZ_CP011402.1"/>
</dbReference>
<name>A0A172RZ54_9ACTN</name>
<gene>
    <name evidence="1" type="ORF">SAMN02910314_01094</name>
</gene>
<sequence>MKRGPKREITSFGWKVERGLQPSMSVEEIRERAARAAEEGTVLEESAVIPPVPHAAYVDSPSKDESEPVIACAEEPVDQVDALAQSLRDNPTLIEPARALLAACREEREGSELLAQVDAQLEAAGAKPVQALSSVADVLVRRGALACQVKVNGEPYEGSIEDAIADESLTEEDVVEEWYITTPEGERVAELFEPATRLDALFLERPHLASALLRTLELCDREGGLSTKDLQSLLDAEGFLFRDPRTDIPTIWPSLYGNLLKDAGGIRWEHAWITTQEGRIAASSRKASHTA</sequence>
<evidence type="ECO:0000313" key="1">
    <source>
        <dbReference type="EMBL" id="SEO75063.1"/>
    </source>
</evidence>
<accession>A0A172RZ54</accession>
<dbReference type="OrthoDB" id="3173626at2"/>
<organism evidence="1 2">
    <name type="scientific">Denitrobacterium detoxificans</name>
    <dbReference type="NCBI Taxonomy" id="79604"/>
    <lineage>
        <taxon>Bacteria</taxon>
        <taxon>Bacillati</taxon>
        <taxon>Actinomycetota</taxon>
        <taxon>Coriobacteriia</taxon>
        <taxon>Eggerthellales</taxon>
        <taxon>Eggerthellaceae</taxon>
        <taxon>Denitrobacterium</taxon>
    </lineage>
</organism>
<proteinExistence type="predicted"/>
<dbReference type="EMBL" id="FOEC01000005">
    <property type="protein sequence ID" value="SEO75063.1"/>
    <property type="molecule type" value="Genomic_DNA"/>
</dbReference>
<protein>
    <submittedName>
        <fullName evidence="1">Uncharacterized protein</fullName>
    </submittedName>
</protein>
<dbReference type="KEGG" id="ddt:AAY81_07645"/>
<dbReference type="AlphaFoldDB" id="A0A172RZ54"/>
<reference evidence="2" key="1">
    <citation type="submission" date="2016-10" db="EMBL/GenBank/DDBJ databases">
        <authorList>
            <person name="Varghese N."/>
        </authorList>
    </citation>
    <scope>NUCLEOTIDE SEQUENCE [LARGE SCALE GENOMIC DNA]</scope>
    <source>
        <strain evidence="2">DSM 21843</strain>
    </source>
</reference>
<dbReference type="Proteomes" id="UP000182975">
    <property type="component" value="Unassembled WGS sequence"/>
</dbReference>